<keyword evidence="6" id="KW-0862">Zinc</keyword>
<keyword evidence="4" id="KW-0479">Metal-binding</keyword>
<reference evidence="9" key="2">
    <citation type="submission" date="2022-10" db="EMBL/GenBank/DDBJ databases">
        <authorList>
            <consortium name="ENA_rothamsted_submissions"/>
            <consortium name="culmorum"/>
            <person name="King R."/>
        </authorList>
    </citation>
    <scope>NUCLEOTIDE SEQUENCE</scope>
</reference>
<name>A0A9N9WKS9_9NEOP</name>
<evidence type="ECO:0000256" key="5">
    <source>
        <dbReference type="ARBA" id="ARBA00022801"/>
    </source>
</evidence>
<evidence type="ECO:0000256" key="3">
    <source>
        <dbReference type="ARBA" id="ARBA00022670"/>
    </source>
</evidence>
<dbReference type="PANTHER" id="PTHR45726:SF3">
    <property type="entry name" value="LEUKOTRIENE A-4 HYDROLASE"/>
    <property type="match status" value="1"/>
</dbReference>
<dbReference type="InterPro" id="IPR015211">
    <property type="entry name" value="Peptidase_M1_C"/>
</dbReference>
<dbReference type="GO" id="GO:0008237">
    <property type="term" value="F:metallopeptidase activity"/>
    <property type="evidence" value="ECO:0007669"/>
    <property type="project" value="UniProtKB-KW"/>
</dbReference>
<comment type="similarity">
    <text evidence="2">Belongs to the peptidase M1 family.</text>
</comment>
<evidence type="ECO:0000313" key="9">
    <source>
        <dbReference type="EMBL" id="CAG9795600.1"/>
    </source>
</evidence>
<dbReference type="GO" id="GO:0005829">
    <property type="term" value="C:cytosol"/>
    <property type="evidence" value="ECO:0007669"/>
    <property type="project" value="TreeGrafter"/>
</dbReference>
<gene>
    <name evidence="9" type="ORF">DIATSA_LOCUS12849</name>
</gene>
<dbReference type="PANTHER" id="PTHR45726">
    <property type="entry name" value="LEUKOTRIENE A-4 HYDROLASE"/>
    <property type="match status" value="1"/>
</dbReference>
<comment type="cofactor">
    <cofactor evidence="1">
        <name>Zn(2+)</name>
        <dbReference type="ChEBI" id="CHEBI:29105"/>
    </cofactor>
</comment>
<accession>A0A9N9WKS9</accession>
<dbReference type="EMBL" id="OU893339">
    <property type="protein sequence ID" value="CAG9795600.1"/>
    <property type="molecule type" value="Genomic_DNA"/>
</dbReference>
<dbReference type="Gene3D" id="1.10.390.10">
    <property type="entry name" value="Neutral Protease Domain 2"/>
    <property type="match status" value="1"/>
</dbReference>
<protein>
    <recommendedName>
        <fullName evidence="8">Peptidase M1 leukotriene A4 hydrolase/aminopeptidase C-terminal domain-containing protein</fullName>
    </recommendedName>
</protein>
<sequence>MFFPEVFDSFVRSYINNFRNKSINTSQFKEYLLNFFDGDERLKNVDWDTWLHSSGMPPTIPQYDMKMTEAVNSLLKMILEGNASLSSVDIQNLTMHQQIHLLQELVERPALPLNRLRNLGDEYSFRRSNNTEILYRWYRLCIKARDKDVLNEVFDFVNHQGRMKIVRPIYRDLYAWKEVRDCAIENFLKNEPYMMHVSAYMIRKDLHLDK</sequence>
<keyword evidence="10" id="KW-1185">Reference proteome</keyword>
<dbReference type="GO" id="GO:0004301">
    <property type="term" value="F:epoxide hydrolase activity"/>
    <property type="evidence" value="ECO:0007669"/>
    <property type="project" value="TreeGrafter"/>
</dbReference>
<dbReference type="SUPFAM" id="SSF48371">
    <property type="entry name" value="ARM repeat"/>
    <property type="match status" value="1"/>
</dbReference>
<dbReference type="GO" id="GO:0004177">
    <property type="term" value="F:aminopeptidase activity"/>
    <property type="evidence" value="ECO:0007669"/>
    <property type="project" value="TreeGrafter"/>
</dbReference>
<keyword evidence="5" id="KW-0378">Hydrolase</keyword>
<dbReference type="GO" id="GO:0043171">
    <property type="term" value="P:peptide catabolic process"/>
    <property type="evidence" value="ECO:0007669"/>
    <property type="project" value="TreeGrafter"/>
</dbReference>
<reference evidence="9" key="1">
    <citation type="submission" date="2021-12" db="EMBL/GenBank/DDBJ databases">
        <authorList>
            <person name="King R."/>
        </authorList>
    </citation>
    <scope>NUCLEOTIDE SEQUENCE</scope>
</reference>
<dbReference type="AlphaFoldDB" id="A0A9N9WKS9"/>
<evidence type="ECO:0000259" key="8">
    <source>
        <dbReference type="SMART" id="SM01263"/>
    </source>
</evidence>
<dbReference type="GO" id="GO:0008270">
    <property type="term" value="F:zinc ion binding"/>
    <property type="evidence" value="ECO:0007669"/>
    <property type="project" value="InterPro"/>
</dbReference>
<evidence type="ECO:0000256" key="4">
    <source>
        <dbReference type="ARBA" id="ARBA00022723"/>
    </source>
</evidence>
<dbReference type="InterPro" id="IPR016024">
    <property type="entry name" value="ARM-type_fold"/>
</dbReference>
<proteinExistence type="inferred from homology"/>
<evidence type="ECO:0000256" key="6">
    <source>
        <dbReference type="ARBA" id="ARBA00022833"/>
    </source>
</evidence>
<keyword evidence="3" id="KW-0645">Protease</keyword>
<dbReference type="SMART" id="SM01263">
    <property type="entry name" value="Leuk-A4-hydro_C"/>
    <property type="match status" value="1"/>
</dbReference>
<keyword evidence="7" id="KW-0482">Metalloprotease</keyword>
<dbReference type="OrthoDB" id="79562at2759"/>
<dbReference type="InterPro" id="IPR027268">
    <property type="entry name" value="Peptidase_M4/M1_CTD_sf"/>
</dbReference>
<evidence type="ECO:0000256" key="7">
    <source>
        <dbReference type="ARBA" id="ARBA00023049"/>
    </source>
</evidence>
<evidence type="ECO:0000256" key="1">
    <source>
        <dbReference type="ARBA" id="ARBA00001947"/>
    </source>
</evidence>
<dbReference type="Pfam" id="PF09127">
    <property type="entry name" value="Leuk-A4-hydro_C"/>
    <property type="match status" value="1"/>
</dbReference>
<dbReference type="InterPro" id="IPR038502">
    <property type="entry name" value="M1_LTA-4_hydro/amino_C_sf"/>
</dbReference>
<feature type="domain" description="Peptidase M1 leukotriene A4 hydrolase/aminopeptidase C-terminal" evidence="8">
    <location>
        <begin position="68"/>
        <end position="206"/>
    </location>
</feature>
<evidence type="ECO:0000313" key="10">
    <source>
        <dbReference type="Proteomes" id="UP001153714"/>
    </source>
</evidence>
<dbReference type="Gene3D" id="1.25.40.320">
    <property type="entry name" value="Peptidase M1, leukotriene A4 hydrolase/aminopeptidase C-terminal domain"/>
    <property type="match status" value="1"/>
</dbReference>
<dbReference type="InterPro" id="IPR034015">
    <property type="entry name" value="M1_LTA4H"/>
</dbReference>
<dbReference type="SUPFAM" id="SSF55486">
    <property type="entry name" value="Metalloproteases ('zincins'), catalytic domain"/>
    <property type="match status" value="1"/>
</dbReference>
<evidence type="ECO:0000256" key="2">
    <source>
        <dbReference type="ARBA" id="ARBA00010136"/>
    </source>
</evidence>
<dbReference type="GO" id="GO:0006508">
    <property type="term" value="P:proteolysis"/>
    <property type="evidence" value="ECO:0007669"/>
    <property type="project" value="UniProtKB-KW"/>
</dbReference>
<dbReference type="Proteomes" id="UP001153714">
    <property type="component" value="Chromosome 8"/>
</dbReference>
<organism evidence="9 10">
    <name type="scientific">Diatraea saccharalis</name>
    <name type="common">sugarcane borer</name>
    <dbReference type="NCBI Taxonomy" id="40085"/>
    <lineage>
        <taxon>Eukaryota</taxon>
        <taxon>Metazoa</taxon>
        <taxon>Ecdysozoa</taxon>
        <taxon>Arthropoda</taxon>
        <taxon>Hexapoda</taxon>
        <taxon>Insecta</taxon>
        <taxon>Pterygota</taxon>
        <taxon>Neoptera</taxon>
        <taxon>Endopterygota</taxon>
        <taxon>Lepidoptera</taxon>
        <taxon>Glossata</taxon>
        <taxon>Ditrysia</taxon>
        <taxon>Pyraloidea</taxon>
        <taxon>Crambidae</taxon>
        <taxon>Crambinae</taxon>
        <taxon>Diatraea</taxon>
    </lineage>
</organism>